<dbReference type="OrthoDB" id="5873432at2759"/>
<accession>A0A0B1SNE4</accession>
<name>A0A0B1SNE4_OESDE</name>
<keyword evidence="2" id="KW-1185">Reference proteome</keyword>
<gene>
    <name evidence="1" type="ORF">OESDEN_15593</name>
</gene>
<protein>
    <submittedName>
        <fullName evidence="1">Uncharacterized protein</fullName>
    </submittedName>
</protein>
<sequence length="130" mass="14842">MSTLAASSIDPRPHTSFKDISRKKHLEHVYLPFQLIFCNYGSLQMLLPLNCYLVSDLSRLTFPDEAFPKSDEKKIVTSTRVKISKTDLPLKAGMSVDDFLFLHPINSDGQRRSPLRTYRPHVVSVHVLDD</sequence>
<proteinExistence type="predicted"/>
<dbReference type="Proteomes" id="UP000053660">
    <property type="component" value="Unassembled WGS sequence"/>
</dbReference>
<reference evidence="1 2" key="1">
    <citation type="submission" date="2014-03" db="EMBL/GenBank/DDBJ databases">
        <title>Draft genome of the hookworm Oesophagostomum dentatum.</title>
        <authorList>
            <person name="Mitreva M."/>
        </authorList>
    </citation>
    <scope>NUCLEOTIDE SEQUENCE [LARGE SCALE GENOMIC DNA]</scope>
    <source>
        <strain evidence="1 2">OD-Hann</strain>
    </source>
</reference>
<dbReference type="AlphaFoldDB" id="A0A0B1SNE4"/>
<evidence type="ECO:0000313" key="1">
    <source>
        <dbReference type="EMBL" id="KHJ84690.1"/>
    </source>
</evidence>
<dbReference type="EMBL" id="KN567208">
    <property type="protein sequence ID" value="KHJ84690.1"/>
    <property type="molecule type" value="Genomic_DNA"/>
</dbReference>
<evidence type="ECO:0000313" key="2">
    <source>
        <dbReference type="Proteomes" id="UP000053660"/>
    </source>
</evidence>
<organism evidence="1 2">
    <name type="scientific">Oesophagostomum dentatum</name>
    <name type="common">Nodular worm</name>
    <dbReference type="NCBI Taxonomy" id="61180"/>
    <lineage>
        <taxon>Eukaryota</taxon>
        <taxon>Metazoa</taxon>
        <taxon>Ecdysozoa</taxon>
        <taxon>Nematoda</taxon>
        <taxon>Chromadorea</taxon>
        <taxon>Rhabditida</taxon>
        <taxon>Rhabditina</taxon>
        <taxon>Rhabditomorpha</taxon>
        <taxon>Strongyloidea</taxon>
        <taxon>Strongylidae</taxon>
        <taxon>Oesophagostomum</taxon>
    </lineage>
</organism>